<feature type="compositionally biased region" description="Polar residues" evidence="5">
    <location>
        <begin position="1853"/>
        <end position="1877"/>
    </location>
</feature>
<reference evidence="7" key="2">
    <citation type="submission" date="2020-05" db="UniProtKB">
        <authorList>
            <consortium name="EnsemblMetazoa"/>
        </authorList>
    </citation>
    <scope>IDENTIFICATION</scope>
    <source>
        <strain evidence="7">MINIMUS1</strain>
    </source>
</reference>
<feature type="region of interest" description="Disordered" evidence="5">
    <location>
        <begin position="499"/>
        <end position="518"/>
    </location>
</feature>
<dbReference type="Pfam" id="PF04500">
    <property type="entry name" value="FLYWCH"/>
    <property type="match status" value="4"/>
</dbReference>
<feature type="region of interest" description="Disordered" evidence="5">
    <location>
        <begin position="463"/>
        <end position="483"/>
    </location>
</feature>
<feature type="region of interest" description="Disordered" evidence="5">
    <location>
        <begin position="707"/>
        <end position="754"/>
    </location>
</feature>
<evidence type="ECO:0000256" key="1">
    <source>
        <dbReference type="ARBA" id="ARBA00022723"/>
    </source>
</evidence>
<dbReference type="SUPFAM" id="SSF57716">
    <property type="entry name" value="Glucocorticoid receptor-like (DNA-binding domain)"/>
    <property type="match status" value="1"/>
</dbReference>
<evidence type="ECO:0000256" key="2">
    <source>
        <dbReference type="ARBA" id="ARBA00022771"/>
    </source>
</evidence>
<evidence type="ECO:0000256" key="5">
    <source>
        <dbReference type="SAM" id="MobiDB-lite"/>
    </source>
</evidence>
<feature type="region of interest" description="Disordered" evidence="5">
    <location>
        <begin position="915"/>
        <end position="937"/>
    </location>
</feature>
<keyword evidence="8" id="KW-1185">Reference proteome</keyword>
<dbReference type="GO" id="GO:0005634">
    <property type="term" value="C:nucleus"/>
    <property type="evidence" value="ECO:0007669"/>
    <property type="project" value="InterPro"/>
</dbReference>
<feature type="compositionally biased region" description="Polar residues" evidence="5">
    <location>
        <begin position="707"/>
        <end position="722"/>
    </location>
</feature>
<keyword evidence="2 4" id="KW-0863">Zinc-finger</keyword>
<dbReference type="Gene3D" id="2.20.25.240">
    <property type="match status" value="13"/>
</dbReference>
<feature type="region of interest" description="Disordered" evidence="5">
    <location>
        <begin position="2493"/>
        <end position="2536"/>
    </location>
</feature>
<dbReference type="Pfam" id="PF07776">
    <property type="entry name" value="zf-AD"/>
    <property type="match status" value="1"/>
</dbReference>
<dbReference type="PROSITE" id="PS51915">
    <property type="entry name" value="ZAD"/>
    <property type="match status" value="1"/>
</dbReference>
<dbReference type="EnsemblMetazoa" id="AMIN004909-RA">
    <property type="protein sequence ID" value="AMIN004909-PA"/>
    <property type="gene ID" value="AMIN004909"/>
</dbReference>
<feature type="compositionally biased region" description="Basic and acidic residues" evidence="5">
    <location>
        <begin position="723"/>
        <end position="734"/>
    </location>
</feature>
<evidence type="ECO:0000256" key="4">
    <source>
        <dbReference type="PROSITE-ProRule" id="PRU01263"/>
    </source>
</evidence>
<dbReference type="GO" id="GO:0008270">
    <property type="term" value="F:zinc ion binding"/>
    <property type="evidence" value="ECO:0007669"/>
    <property type="project" value="UniProtKB-UniRule"/>
</dbReference>
<protein>
    <recommendedName>
        <fullName evidence="6">ZAD domain-containing protein</fullName>
    </recommendedName>
</protein>
<dbReference type="InterPro" id="IPR007588">
    <property type="entry name" value="Znf_FLYWCH"/>
</dbReference>
<dbReference type="PANTHER" id="PTHR39942:SF1">
    <property type="entry name" value="BCDNA.LD26519-RELATED"/>
    <property type="match status" value="1"/>
</dbReference>
<feature type="binding site" evidence="4">
    <location>
        <position position="42"/>
    </location>
    <ligand>
        <name>Zn(2+)</name>
        <dbReference type="ChEBI" id="CHEBI:29105"/>
    </ligand>
</feature>
<feature type="region of interest" description="Disordered" evidence="5">
    <location>
        <begin position="1853"/>
        <end position="1880"/>
    </location>
</feature>
<dbReference type="InterPro" id="IPR012934">
    <property type="entry name" value="Znf_AD"/>
</dbReference>
<keyword evidence="1 4" id="KW-0479">Metal-binding</keyword>
<organism evidence="7 8">
    <name type="scientific">Anopheles minimus</name>
    <dbReference type="NCBI Taxonomy" id="112268"/>
    <lineage>
        <taxon>Eukaryota</taxon>
        <taxon>Metazoa</taxon>
        <taxon>Ecdysozoa</taxon>
        <taxon>Arthropoda</taxon>
        <taxon>Hexapoda</taxon>
        <taxon>Insecta</taxon>
        <taxon>Pterygota</taxon>
        <taxon>Neoptera</taxon>
        <taxon>Endopterygota</taxon>
        <taxon>Diptera</taxon>
        <taxon>Nematocera</taxon>
        <taxon>Culicoidea</taxon>
        <taxon>Culicidae</taxon>
        <taxon>Anophelinae</taxon>
        <taxon>Anopheles</taxon>
    </lineage>
</organism>
<evidence type="ECO:0000313" key="8">
    <source>
        <dbReference type="Proteomes" id="UP000075920"/>
    </source>
</evidence>
<dbReference type="PANTHER" id="PTHR39942">
    <property type="entry name" value="BCDNA.LD26519-RELATED"/>
    <property type="match status" value="1"/>
</dbReference>
<evidence type="ECO:0000259" key="6">
    <source>
        <dbReference type="PROSITE" id="PS51915"/>
    </source>
</evidence>
<feature type="domain" description="ZAD" evidence="6">
    <location>
        <begin position="40"/>
        <end position="115"/>
    </location>
</feature>
<reference evidence="8" key="1">
    <citation type="submission" date="2013-03" db="EMBL/GenBank/DDBJ databases">
        <title>The Genome Sequence of Anopheles minimus MINIMUS1.</title>
        <authorList>
            <consortium name="The Broad Institute Genomics Platform"/>
            <person name="Neafsey D.E."/>
            <person name="Walton C."/>
            <person name="Walker B."/>
            <person name="Young S.K."/>
            <person name="Zeng Q."/>
            <person name="Gargeya S."/>
            <person name="Fitzgerald M."/>
            <person name="Haas B."/>
            <person name="Abouelleil A."/>
            <person name="Allen A.W."/>
            <person name="Alvarado L."/>
            <person name="Arachchi H.M."/>
            <person name="Berlin A.M."/>
            <person name="Chapman S.B."/>
            <person name="Gainer-Dewar J."/>
            <person name="Goldberg J."/>
            <person name="Griggs A."/>
            <person name="Gujja S."/>
            <person name="Hansen M."/>
            <person name="Howarth C."/>
            <person name="Imamovic A."/>
            <person name="Ireland A."/>
            <person name="Larimer J."/>
            <person name="McCowan C."/>
            <person name="Murphy C."/>
            <person name="Pearson M."/>
            <person name="Poon T.W."/>
            <person name="Priest M."/>
            <person name="Roberts A."/>
            <person name="Saif S."/>
            <person name="Shea T."/>
            <person name="Sisk P."/>
            <person name="Sykes S."/>
            <person name="Wortman J."/>
            <person name="Nusbaum C."/>
            <person name="Birren B."/>
        </authorList>
    </citation>
    <scope>NUCLEOTIDE SEQUENCE [LARGE SCALE GENOMIC DNA]</scope>
    <source>
        <strain evidence="8">MINIMUS1</strain>
    </source>
</reference>
<keyword evidence="3 4" id="KW-0862">Zinc</keyword>
<dbReference type="Proteomes" id="UP000075920">
    <property type="component" value="Unassembled WGS sequence"/>
</dbReference>
<dbReference type="Gene3D" id="3.40.1800.20">
    <property type="match status" value="1"/>
</dbReference>
<dbReference type="STRING" id="112268.A0A182W3J8"/>
<proteinExistence type="predicted"/>
<evidence type="ECO:0000313" key="7">
    <source>
        <dbReference type="EnsemblMetazoa" id="AMIN004909-PA"/>
    </source>
</evidence>
<dbReference type="SMART" id="SM00868">
    <property type="entry name" value="zf-AD"/>
    <property type="match status" value="1"/>
</dbReference>
<sequence length="2536" mass="286461">MENIGQSHFLPVDNMAASAHKTLDQTCRKYSIPGHNTSNGCCRLCFKGNCHLQELFPGGYTEDLLISKIFECTTVEITFASDPDALICYSCVAKIEEFHRYREQCRSNDMQHKNSKRRLGGRMLTAPASGLIPAKYVKKEIDSEGFEISASDFYPLDVAEQSYGTLETSMDGSAARFADSSGALDSAISNEVGVRNSEEDENLLELMPEQTHDEFSVSYTTDMNEEYENNNEVFCELPIKEEPQDINDDTNDWNDFGMEDDDGTMQHSTNLIPLIDNCSYSTNSDHDSAEQQTFRKVYNGTELACLVQEGFLYVHVKHLQWRCRIESCGAAVFQNEYSKELETNGVNHAHDREVPNGATDTEILHLVENGSLPPPPPTPPEESDDESFHYIKNIRKGCSLVYKGYKYSMKHTNVDGTTYWKCRSHKGSCSAGLYQTPDNKFTTARTHTHAKLDRAMLTNKNTGPYVSSVSTKSDEPLGDKSSPGKIKLRIARQTATTNTPFLKPLPGDVENNPSTKKIPINQKDAQGVIRRSYDYNIVKNGNGRPRLYLDDNLYVRESTKQEATGAVVTWRCRRNYDMCGVAALQYEDGLVEVVGDHDHAPVKKMMNIPENSMGTTDYHLLPTFKGGEALVLDGYRYIKAYQKPDGMSLWRCTALPGVACRVKIILATDGVAYLLKNVRHDHDRPKQSRTMCSNTTEVATPTKQRIVTKDSPTNASTPSSVRSKVDNKPMRKPIESSATVATSPARRQRAKAPSKSLVMRNYRVIRNKKGNRALVHAGYRYCKVRIRQDGIVSWFCRINKKTCNVGLYQYPDGSLEYIKDSRHNHSPTDPIELPKKVAPAVKKGKPYHMDDETFVSNEWYIVRNRKNGITLIHAGYRYTRKGNRVDDTSLWRCTRTSQGCRAGIVMYDDETIGKLNDTDHSHPPPTSTMEGETIISGDLDKSTEQLRNATMDESGNEPELSLVNFNGCIEEQDDPEANMRSLLSTMLDVSDAPNDKSTAKILLSPSKAHYRYVKNRRLTRSLVFRGYRYARSTMRESADGSVKWICQMNKKTCRVSVKVLKDGSLEIDDHKHNHPQLPEDIDEHCDNEDEDEHDDANVSIGSTTFDNDSTIQQAYEMNEDTAAHEPYFALNRCKGKSLIFQRNRYSRENTRPDGSSIWRCMVRSDCISKAIIQADGTCAVFRNANHHHPPLDELPEPLQKPDKLALVPFKSSPVEKLPVTKLTVKGDMLIYKQNRMKKIKSFADGTAMFKCAEVDRCPAKVKLQLGETDDDEALPKVVSESAHSHQNVLTDIPLATSSGSKMKSPLKLKRYSPSDSVEHGKEYQLFKNDRGQVSLVYKGYRFSLRNHNVNGNTSWKCRANKTCSAYVTFTEDGHVVRTQGQVEVLPHDHASNGEYIDRAVPFELDQLHPPPRNLSQFVSNWVDGLYKSELCGKTKSSLKLSPSHGDGKKTIHHKNFSYRLQTIKNGREFWRCTMFKARACRAALFCSSNGTIIQHENGREHNHEPTKPSSTASNFVRKACSSLKGKAYEAKQSNAFDGANDAFGTINEIQKTVKRSHSSLHYDDRSVEESSAPPAYQIVEKDGDDILHYEKHRYVVIFAKRESNTDAPKRWRCCLWNSRHQCPVELTILDTGEIHFETDPTHNHRPPPPELQDAERVPALNMKGTKKYELLGRNLKTVFYKGYKFYWKELRNNWTYYTCVCSLSHECNVSVKVDSDGLLYECSNETHNHSPTHANVQSDDSTTLQQPKSLSVRALASKQARLANCSQPGSDDYRFVRSSVGNSMIFEGYRYWFHNKLTCGFHVYRCRYQKIKSCPGAVYMDMETQLVYHRYDAEHNHEVIAEDTIANIESPVLSTSTSESGNRTLSISQQPNVPTQDTDVDDECDLSASAIESSEPQTEVPKKEEESEDAIITSNYTFVKNYLNKNQLLYEDYVYECVPLSYRNDSDKFYSCLFSECSVSVKLLPSGNLKVLKQNQHDHQRPDLTDYRDVGRGSTDFTTLSSRGSGTKIKILFEGYMYYPNVSQPFQDDTKEYLCCSNMSTKEKGKSGERCSASLELLPNDRVIVTGIHHHPVPKLTDSDTNEKSQSKLMVLEGRSYRYLHKHPDGTVVWQCTDDPKCKAKVYVKPHGKLLYGPTKHVLRHVMPKLAHHASNDLKISVPASGKIVTIPAPAAAAGSLVSSTSSNAIVPSSTGNLRTKWYQGNRYNFYLTRRDGVEYWRCSKRMEENCETAILCYPSGTILPHNSLPHTHPPLKVVSEKSQDKVPPASYTPKLVEKLEPNAEVAGNVSNYPIPNTSDKPEVQFVTYKGLQYALRKWNSDGIRMYRCCNKPCTHMIFINKRGKIFSKRTTWHSCEKRLEAVAEASMPTVVTTTTNAYSSSASGLGFDKPEIEDPDDLVDENNCSPMEPLLKRMRLDIEMVEENGQRRTTPETIVQTEDSLSAILNTDETDVEMEEEVIEESYVEMQHSPNGGNDAPDNWEQEYLEQEYECPDAIDNETVDSVTEDQRPTENDDDDVCPQMQKSTMGGGSSHLAMLLLN</sequence>
<evidence type="ECO:0000256" key="3">
    <source>
        <dbReference type="ARBA" id="ARBA00022833"/>
    </source>
</evidence>
<feature type="binding site" evidence="4">
    <location>
        <position position="45"/>
    </location>
    <ligand>
        <name>Zn(2+)</name>
        <dbReference type="ChEBI" id="CHEBI:29105"/>
    </ligand>
</feature>
<dbReference type="VEuPathDB" id="VectorBase:AMIN004909"/>
<feature type="binding site" evidence="4">
    <location>
        <position position="88"/>
    </location>
    <ligand>
        <name>Zn(2+)</name>
        <dbReference type="ChEBI" id="CHEBI:29105"/>
    </ligand>
</feature>
<name>A0A182W3J8_9DIPT</name>
<accession>A0A182W3J8</accession>
<feature type="binding site" evidence="4">
    <location>
        <position position="91"/>
    </location>
    <ligand>
        <name>Zn(2+)</name>
        <dbReference type="ChEBI" id="CHEBI:29105"/>
    </ligand>
</feature>